<keyword evidence="10" id="KW-1185">Reference proteome</keyword>
<dbReference type="EC" id="6.3.4.19" evidence="6"/>
<evidence type="ECO:0000313" key="10">
    <source>
        <dbReference type="Proteomes" id="UP000005801"/>
    </source>
</evidence>
<evidence type="ECO:0000313" key="9">
    <source>
        <dbReference type="EMBL" id="EDM77527.1"/>
    </source>
</evidence>
<dbReference type="OrthoDB" id="9807403at2"/>
<evidence type="ECO:0000256" key="5">
    <source>
        <dbReference type="ARBA" id="ARBA00048539"/>
    </source>
</evidence>
<feature type="binding site" evidence="6">
    <location>
        <begin position="48"/>
        <end position="53"/>
    </location>
    <ligand>
        <name>ATP</name>
        <dbReference type="ChEBI" id="CHEBI:30616"/>
    </ligand>
</feature>
<accession>A6G9A5</accession>
<evidence type="ECO:0000256" key="7">
    <source>
        <dbReference type="SAM" id="MobiDB-lite"/>
    </source>
</evidence>
<keyword evidence="6" id="KW-0963">Cytoplasm</keyword>
<dbReference type="GO" id="GO:0005524">
    <property type="term" value="F:ATP binding"/>
    <property type="evidence" value="ECO:0007669"/>
    <property type="project" value="UniProtKB-UniRule"/>
</dbReference>
<dbReference type="STRING" id="391625.PPSIR1_09495"/>
<name>A6G9A5_9BACT</name>
<evidence type="ECO:0000256" key="4">
    <source>
        <dbReference type="ARBA" id="ARBA00022840"/>
    </source>
</evidence>
<keyword evidence="3 6" id="KW-0547">Nucleotide-binding</keyword>
<dbReference type="InterPro" id="IPR012094">
    <property type="entry name" value="tRNA_Ile_lys_synt"/>
</dbReference>
<evidence type="ECO:0000259" key="8">
    <source>
        <dbReference type="Pfam" id="PF01171"/>
    </source>
</evidence>
<comment type="function">
    <text evidence="6">Ligates lysine onto the cytidine present at position 34 of the AUA codon-specific tRNA(Ile) that contains the anticodon CAU, in an ATP-dependent manner. Cytidine is converted to lysidine, thus changing the amino acid specificity of the tRNA from methionine to isoleucine.</text>
</comment>
<evidence type="ECO:0000256" key="3">
    <source>
        <dbReference type="ARBA" id="ARBA00022741"/>
    </source>
</evidence>
<keyword evidence="1 6" id="KW-0436">Ligase</keyword>
<protein>
    <recommendedName>
        <fullName evidence="6">tRNA(Ile)-lysidine synthase</fullName>
        <ecNumber evidence="6">6.3.4.19</ecNumber>
    </recommendedName>
    <alternativeName>
        <fullName evidence="6">tRNA(Ile)-2-lysyl-cytidine synthase</fullName>
    </alternativeName>
    <alternativeName>
        <fullName evidence="6">tRNA(Ile)-lysidine synthetase</fullName>
    </alternativeName>
</protein>
<dbReference type="InterPro" id="IPR011063">
    <property type="entry name" value="TilS/TtcA_N"/>
</dbReference>
<dbReference type="Proteomes" id="UP000005801">
    <property type="component" value="Unassembled WGS sequence"/>
</dbReference>
<dbReference type="EMBL" id="ABCS01000044">
    <property type="protein sequence ID" value="EDM77527.1"/>
    <property type="molecule type" value="Genomic_DNA"/>
</dbReference>
<feature type="region of interest" description="Disordered" evidence="7">
    <location>
        <begin position="1"/>
        <end position="24"/>
    </location>
</feature>
<dbReference type="Pfam" id="PF01171">
    <property type="entry name" value="ATP_bind_3"/>
    <property type="match status" value="1"/>
</dbReference>
<keyword evidence="2 6" id="KW-0819">tRNA processing</keyword>
<evidence type="ECO:0000256" key="1">
    <source>
        <dbReference type="ARBA" id="ARBA00022598"/>
    </source>
</evidence>
<dbReference type="GO" id="GO:0032267">
    <property type="term" value="F:tRNA(Ile)-lysidine synthase activity"/>
    <property type="evidence" value="ECO:0007669"/>
    <property type="project" value="UniProtKB-EC"/>
</dbReference>
<dbReference type="AlphaFoldDB" id="A6G9A5"/>
<comment type="catalytic activity">
    <reaction evidence="5 6">
        <text>cytidine(34) in tRNA(Ile2) + L-lysine + ATP = lysidine(34) in tRNA(Ile2) + AMP + diphosphate + H(+)</text>
        <dbReference type="Rhea" id="RHEA:43744"/>
        <dbReference type="Rhea" id="RHEA-COMP:10625"/>
        <dbReference type="Rhea" id="RHEA-COMP:10670"/>
        <dbReference type="ChEBI" id="CHEBI:15378"/>
        <dbReference type="ChEBI" id="CHEBI:30616"/>
        <dbReference type="ChEBI" id="CHEBI:32551"/>
        <dbReference type="ChEBI" id="CHEBI:33019"/>
        <dbReference type="ChEBI" id="CHEBI:82748"/>
        <dbReference type="ChEBI" id="CHEBI:83665"/>
        <dbReference type="ChEBI" id="CHEBI:456215"/>
        <dbReference type="EC" id="6.3.4.19"/>
    </reaction>
</comment>
<feature type="domain" description="tRNA(Ile)-lysidine/2-thiocytidine synthase N-terminal" evidence="8">
    <location>
        <begin position="43"/>
        <end position="217"/>
    </location>
</feature>
<dbReference type="HAMAP" id="MF_01161">
    <property type="entry name" value="tRNA_Ile_lys_synt"/>
    <property type="match status" value="1"/>
</dbReference>
<dbReference type="Gene3D" id="3.40.50.620">
    <property type="entry name" value="HUPs"/>
    <property type="match status" value="1"/>
</dbReference>
<dbReference type="RefSeq" id="WP_006973300.1">
    <property type="nucleotide sequence ID" value="NZ_ABCS01000044.1"/>
</dbReference>
<dbReference type="SUPFAM" id="SSF52402">
    <property type="entry name" value="Adenine nucleotide alpha hydrolases-like"/>
    <property type="match status" value="1"/>
</dbReference>
<dbReference type="InterPro" id="IPR014729">
    <property type="entry name" value="Rossmann-like_a/b/a_fold"/>
</dbReference>
<sequence>MLDRLPRLSALRSNPPRNPTIGASLGPVRGALSALAEGSGRSLLVACSGGADSVATLGLLVLLERSEGLTLSVGHVDHGLRPESADEAELVRALAEGLGLPCFVERAELARGPGLPARARAARRGALEAMAEQAGADAIVLAHTATDQAETMLMHATRGAGLVGLAAMPVLDGPWLRPVLDLTRMQTRELAELLELPFVDDPTNEDREQLRTWLRHEVLRPLRATNPRVEVLMAGLAREARDAQEAVEVWAMREVDSRRTSLEPGSESWTLDEFDALPRAIRMRVMRRLCELAGADLSRLHRRTVAAMEQACVDVSEATRAGRGAPRPAPRRWQLHPGREVIVDKNGVRYQSTAGLGSDDAR</sequence>
<dbReference type="PANTHER" id="PTHR43033">
    <property type="entry name" value="TRNA(ILE)-LYSIDINE SYNTHASE-RELATED"/>
    <property type="match status" value="1"/>
</dbReference>
<dbReference type="GO" id="GO:0006400">
    <property type="term" value="P:tRNA modification"/>
    <property type="evidence" value="ECO:0007669"/>
    <property type="project" value="UniProtKB-UniRule"/>
</dbReference>
<proteinExistence type="inferred from homology"/>
<organism evidence="9 10">
    <name type="scientific">Plesiocystis pacifica SIR-1</name>
    <dbReference type="NCBI Taxonomy" id="391625"/>
    <lineage>
        <taxon>Bacteria</taxon>
        <taxon>Pseudomonadati</taxon>
        <taxon>Myxococcota</taxon>
        <taxon>Polyangia</taxon>
        <taxon>Nannocystales</taxon>
        <taxon>Nannocystaceae</taxon>
        <taxon>Plesiocystis</taxon>
    </lineage>
</organism>
<comment type="domain">
    <text evidence="6">The N-terminal region contains the highly conserved SGGXDS motif, predicted to be a P-loop motif involved in ATP binding.</text>
</comment>
<dbReference type="CDD" id="cd01992">
    <property type="entry name" value="TilS_N"/>
    <property type="match status" value="1"/>
</dbReference>
<dbReference type="GO" id="GO:0005737">
    <property type="term" value="C:cytoplasm"/>
    <property type="evidence" value="ECO:0007669"/>
    <property type="project" value="UniProtKB-SubCell"/>
</dbReference>
<evidence type="ECO:0000256" key="2">
    <source>
        <dbReference type="ARBA" id="ARBA00022694"/>
    </source>
</evidence>
<reference evidence="9 10" key="1">
    <citation type="submission" date="2007-06" db="EMBL/GenBank/DDBJ databases">
        <authorList>
            <person name="Shimkets L."/>
            <person name="Ferriera S."/>
            <person name="Johnson J."/>
            <person name="Kravitz S."/>
            <person name="Beeson K."/>
            <person name="Sutton G."/>
            <person name="Rogers Y.-H."/>
            <person name="Friedman R."/>
            <person name="Frazier M."/>
            <person name="Venter J.C."/>
        </authorList>
    </citation>
    <scope>NUCLEOTIDE SEQUENCE [LARGE SCALE GENOMIC DNA]</scope>
    <source>
        <strain evidence="9 10">SIR-1</strain>
    </source>
</reference>
<dbReference type="eggNOG" id="COG0037">
    <property type="taxonomic scope" value="Bacteria"/>
</dbReference>
<comment type="similarity">
    <text evidence="6">Belongs to the tRNA(Ile)-lysidine synthase family.</text>
</comment>
<dbReference type="InterPro" id="IPR012795">
    <property type="entry name" value="tRNA_Ile_lys_synt_N"/>
</dbReference>
<gene>
    <name evidence="6" type="primary">tilS</name>
    <name evidence="9" type="ORF">PPSIR1_09495</name>
</gene>
<evidence type="ECO:0000256" key="6">
    <source>
        <dbReference type="HAMAP-Rule" id="MF_01161"/>
    </source>
</evidence>
<dbReference type="NCBIfam" id="TIGR02432">
    <property type="entry name" value="lysidine_TilS_N"/>
    <property type="match status" value="1"/>
</dbReference>
<comment type="caution">
    <text evidence="9">The sequence shown here is derived from an EMBL/GenBank/DDBJ whole genome shotgun (WGS) entry which is preliminary data.</text>
</comment>
<dbReference type="PANTHER" id="PTHR43033:SF1">
    <property type="entry name" value="TRNA(ILE)-LYSIDINE SYNTHASE-RELATED"/>
    <property type="match status" value="1"/>
</dbReference>
<keyword evidence="4 6" id="KW-0067">ATP-binding</keyword>
<comment type="subcellular location">
    <subcellularLocation>
        <location evidence="6">Cytoplasm</location>
    </subcellularLocation>
</comment>